<keyword evidence="3 6" id="KW-0732">Signal</keyword>
<dbReference type="InterPro" id="IPR032694">
    <property type="entry name" value="CopC/D"/>
</dbReference>
<keyword evidence="5" id="KW-1133">Transmembrane helix</keyword>
<evidence type="ECO:0000259" key="7">
    <source>
        <dbReference type="Pfam" id="PF04234"/>
    </source>
</evidence>
<comment type="subcellular location">
    <subcellularLocation>
        <location evidence="1">Cell envelope</location>
    </subcellularLocation>
</comment>
<dbReference type="GO" id="GO:0005886">
    <property type="term" value="C:plasma membrane"/>
    <property type="evidence" value="ECO:0007669"/>
    <property type="project" value="TreeGrafter"/>
</dbReference>
<dbReference type="GO" id="GO:0006825">
    <property type="term" value="P:copper ion transport"/>
    <property type="evidence" value="ECO:0007669"/>
    <property type="project" value="InterPro"/>
</dbReference>
<dbReference type="GO" id="GO:0042597">
    <property type="term" value="C:periplasmic space"/>
    <property type="evidence" value="ECO:0007669"/>
    <property type="project" value="InterPro"/>
</dbReference>
<gene>
    <name evidence="8" type="ORF">FHX52_4602</name>
</gene>
<protein>
    <recommendedName>
        <fullName evidence="7">CopC domain-containing protein</fullName>
    </recommendedName>
</protein>
<dbReference type="GO" id="GO:0030313">
    <property type="term" value="C:cell envelope"/>
    <property type="evidence" value="ECO:0007669"/>
    <property type="project" value="UniProtKB-SubCell"/>
</dbReference>
<dbReference type="Gene3D" id="2.60.40.1220">
    <property type="match status" value="1"/>
</dbReference>
<name>A0A543PMQ0_9MICO</name>
<keyword evidence="4" id="KW-0186">Copper</keyword>
<evidence type="ECO:0000256" key="3">
    <source>
        <dbReference type="ARBA" id="ARBA00022729"/>
    </source>
</evidence>
<dbReference type="PANTHER" id="PTHR34820:SF4">
    <property type="entry name" value="INNER MEMBRANE PROTEIN YEBZ"/>
    <property type="match status" value="1"/>
</dbReference>
<evidence type="ECO:0000256" key="1">
    <source>
        <dbReference type="ARBA" id="ARBA00004196"/>
    </source>
</evidence>
<dbReference type="RefSeq" id="WP_141824592.1">
    <property type="nucleotide sequence ID" value="NZ_BAAAQC010000013.1"/>
</dbReference>
<dbReference type="AlphaFoldDB" id="A0A543PMQ0"/>
<comment type="caution">
    <text evidence="8">The sequence shown here is derived from an EMBL/GenBank/DDBJ whole genome shotgun (WGS) entry which is preliminary data.</text>
</comment>
<evidence type="ECO:0000256" key="5">
    <source>
        <dbReference type="SAM" id="Phobius"/>
    </source>
</evidence>
<dbReference type="EMBL" id="VFQF01000003">
    <property type="protein sequence ID" value="TQN45362.1"/>
    <property type="molecule type" value="Genomic_DNA"/>
</dbReference>
<evidence type="ECO:0000313" key="8">
    <source>
        <dbReference type="EMBL" id="TQN45362.1"/>
    </source>
</evidence>
<dbReference type="Proteomes" id="UP000320085">
    <property type="component" value="Unassembled WGS sequence"/>
</dbReference>
<keyword evidence="5" id="KW-0812">Transmembrane</keyword>
<dbReference type="PANTHER" id="PTHR34820">
    <property type="entry name" value="INNER MEMBRANE PROTEIN YEBZ"/>
    <property type="match status" value="1"/>
</dbReference>
<accession>A0A543PMQ0</accession>
<dbReference type="InterPro" id="IPR014756">
    <property type="entry name" value="Ig_E-set"/>
</dbReference>
<feature type="signal peptide" evidence="6">
    <location>
        <begin position="1"/>
        <end position="24"/>
    </location>
</feature>
<keyword evidence="5" id="KW-0472">Membrane</keyword>
<evidence type="ECO:0000256" key="2">
    <source>
        <dbReference type="ARBA" id="ARBA00022723"/>
    </source>
</evidence>
<dbReference type="SUPFAM" id="SSF81296">
    <property type="entry name" value="E set domains"/>
    <property type="match status" value="1"/>
</dbReference>
<sequence length="177" mass="17695">MRRVLAVLAVLAVVLLGAPLTASAHDVLESTSPAAGSTVQRMPQSVTLTFTEAPLSIGTQVVVTGPSGATQQGAPTIDGRVVTQAIAPSAPAGSYTVTYRVTSDDGHPVTGSFAFVATTGLDGSTAKPGTAVQQPAAPADESSSFPLAAVLLTIASTLVLLAIGGFVALRARASDQR</sequence>
<evidence type="ECO:0000256" key="6">
    <source>
        <dbReference type="SAM" id="SignalP"/>
    </source>
</evidence>
<proteinExistence type="predicted"/>
<dbReference type="Pfam" id="PF04234">
    <property type="entry name" value="CopC"/>
    <property type="match status" value="1"/>
</dbReference>
<dbReference type="InterPro" id="IPR007348">
    <property type="entry name" value="CopC_dom"/>
</dbReference>
<keyword evidence="2" id="KW-0479">Metal-binding</keyword>
<organism evidence="8 9">
    <name type="scientific">Humibacillus xanthopallidus</name>
    <dbReference type="NCBI Taxonomy" id="412689"/>
    <lineage>
        <taxon>Bacteria</taxon>
        <taxon>Bacillati</taxon>
        <taxon>Actinomycetota</taxon>
        <taxon>Actinomycetes</taxon>
        <taxon>Micrococcales</taxon>
        <taxon>Intrasporangiaceae</taxon>
        <taxon>Humibacillus</taxon>
    </lineage>
</organism>
<feature type="chain" id="PRO_5021801009" description="CopC domain-containing protein" evidence="6">
    <location>
        <begin position="25"/>
        <end position="177"/>
    </location>
</feature>
<dbReference type="InterPro" id="IPR014755">
    <property type="entry name" value="Cu-Rt/internalin_Ig-like"/>
</dbReference>
<dbReference type="OrthoDB" id="5242236at2"/>
<evidence type="ECO:0000313" key="9">
    <source>
        <dbReference type="Proteomes" id="UP000320085"/>
    </source>
</evidence>
<feature type="domain" description="CopC" evidence="7">
    <location>
        <begin position="25"/>
        <end position="115"/>
    </location>
</feature>
<dbReference type="GO" id="GO:0005507">
    <property type="term" value="F:copper ion binding"/>
    <property type="evidence" value="ECO:0007669"/>
    <property type="project" value="InterPro"/>
</dbReference>
<feature type="transmembrane region" description="Helical" evidence="5">
    <location>
        <begin position="145"/>
        <end position="169"/>
    </location>
</feature>
<evidence type="ECO:0000256" key="4">
    <source>
        <dbReference type="ARBA" id="ARBA00023008"/>
    </source>
</evidence>
<dbReference type="GO" id="GO:0046688">
    <property type="term" value="P:response to copper ion"/>
    <property type="evidence" value="ECO:0007669"/>
    <property type="project" value="InterPro"/>
</dbReference>
<reference evidence="8 9" key="1">
    <citation type="submission" date="2019-06" db="EMBL/GenBank/DDBJ databases">
        <title>Sequencing the genomes of 1000 actinobacteria strains.</title>
        <authorList>
            <person name="Klenk H.-P."/>
        </authorList>
    </citation>
    <scope>NUCLEOTIDE SEQUENCE [LARGE SCALE GENOMIC DNA]</scope>
    <source>
        <strain evidence="8 9">DSM 21776</strain>
    </source>
</reference>